<dbReference type="RefSeq" id="WP_004399924.1">
    <property type="nucleotide sequence ID" value="NC_013921.1"/>
</dbReference>
<proteinExistence type="inferred from homology"/>
<dbReference type="EMBL" id="CP001936">
    <property type="protein sequence ID" value="ADD01506.1"/>
    <property type="molecule type" value="Genomic_DNA"/>
</dbReference>
<dbReference type="AlphaFoldDB" id="D3T5X5"/>
<evidence type="ECO:0000313" key="4">
    <source>
        <dbReference type="EMBL" id="ADD01506.1"/>
    </source>
</evidence>
<dbReference type="InterPro" id="IPR036291">
    <property type="entry name" value="NAD(P)-bd_dom_sf"/>
</dbReference>
<dbReference type="Pfam" id="PF02894">
    <property type="entry name" value="GFO_IDH_MocA_C"/>
    <property type="match status" value="1"/>
</dbReference>
<feature type="domain" description="Gfo/Idh/MocA-like oxidoreductase N-terminal" evidence="2">
    <location>
        <begin position="2"/>
        <end position="122"/>
    </location>
</feature>
<feature type="domain" description="Gfo/Idh/MocA-like oxidoreductase C-terminal" evidence="3">
    <location>
        <begin position="139"/>
        <end position="343"/>
    </location>
</feature>
<organism evidence="4 5">
    <name type="scientific">Thermoanaerobacter italicus (strain DSM 9252 / Ab9)</name>
    <dbReference type="NCBI Taxonomy" id="580331"/>
    <lineage>
        <taxon>Bacteria</taxon>
        <taxon>Bacillati</taxon>
        <taxon>Bacillota</taxon>
        <taxon>Clostridia</taxon>
        <taxon>Thermoanaerobacterales</taxon>
        <taxon>Thermoanaerobacteraceae</taxon>
        <taxon>Thermoanaerobacter</taxon>
    </lineage>
</organism>
<dbReference type="InterPro" id="IPR052515">
    <property type="entry name" value="Gfo/Idh/MocA_Oxidoreductase"/>
</dbReference>
<dbReference type="InterPro" id="IPR004104">
    <property type="entry name" value="Gfo/Idh/MocA-like_OxRdtase_C"/>
</dbReference>
<protein>
    <submittedName>
        <fullName evidence="4">Oxidoreductase domain protein</fullName>
    </submittedName>
</protein>
<dbReference type="Pfam" id="PF01408">
    <property type="entry name" value="GFO_IDH_MocA"/>
    <property type="match status" value="1"/>
</dbReference>
<comment type="similarity">
    <text evidence="1">Belongs to the Gfo/Idh/MocA family.</text>
</comment>
<evidence type="ECO:0000313" key="5">
    <source>
        <dbReference type="Proteomes" id="UP000001552"/>
    </source>
</evidence>
<evidence type="ECO:0000256" key="1">
    <source>
        <dbReference type="ARBA" id="ARBA00010928"/>
    </source>
</evidence>
<dbReference type="SUPFAM" id="SSF51735">
    <property type="entry name" value="NAD(P)-binding Rossmann-fold domains"/>
    <property type="match status" value="1"/>
</dbReference>
<reference evidence="4" key="1">
    <citation type="submission" date="2010-02" db="EMBL/GenBank/DDBJ databases">
        <title>Complete sequence of Thermoanaerobacter italicus Ab9.</title>
        <authorList>
            <consortium name="US DOE Joint Genome Institute"/>
            <person name="Lucas S."/>
            <person name="Copeland A."/>
            <person name="Lapidus A."/>
            <person name="Cheng J.-F."/>
            <person name="Bruce D."/>
            <person name="Goodwin L."/>
            <person name="Pitluck S."/>
            <person name="Chertkov O."/>
            <person name="Detter J.C."/>
            <person name="Han C."/>
            <person name="Tapia R."/>
            <person name="Land M."/>
            <person name="Hauser L."/>
            <person name="Kyrpides N."/>
            <person name="Mikhailova N."/>
            <person name="Hemme C.L."/>
            <person name="Woyke T."/>
        </authorList>
    </citation>
    <scope>NUCLEOTIDE SEQUENCE [LARGE SCALE GENOMIC DNA]</scope>
    <source>
        <strain evidence="4">Ab9</strain>
    </source>
</reference>
<dbReference type="eggNOG" id="COG0673">
    <property type="taxonomic scope" value="Bacteria"/>
</dbReference>
<dbReference type="KEGG" id="tit:Thit_0178"/>
<dbReference type="Gene3D" id="3.30.360.10">
    <property type="entry name" value="Dihydrodipicolinate Reductase, domain 2"/>
    <property type="match status" value="1"/>
</dbReference>
<accession>D3T5X5</accession>
<dbReference type="OrthoDB" id="240873at2"/>
<dbReference type="PANTHER" id="PTHR43249">
    <property type="entry name" value="UDP-N-ACETYL-2-AMINO-2-DEOXY-D-GLUCURONATE OXIDASE"/>
    <property type="match status" value="1"/>
</dbReference>
<dbReference type="InterPro" id="IPR000683">
    <property type="entry name" value="Gfo/Idh/MocA-like_OxRdtase_N"/>
</dbReference>
<dbReference type="GO" id="GO:0000166">
    <property type="term" value="F:nucleotide binding"/>
    <property type="evidence" value="ECO:0007669"/>
    <property type="project" value="InterPro"/>
</dbReference>
<name>D3T5X5_THEIA</name>
<evidence type="ECO:0000259" key="2">
    <source>
        <dbReference type="Pfam" id="PF01408"/>
    </source>
</evidence>
<keyword evidence="5" id="KW-1185">Reference proteome</keyword>
<dbReference type="Proteomes" id="UP000001552">
    <property type="component" value="Chromosome"/>
</dbReference>
<evidence type="ECO:0000259" key="3">
    <source>
        <dbReference type="Pfam" id="PF02894"/>
    </source>
</evidence>
<dbReference type="HOGENOM" id="CLU_023194_1_0_9"/>
<dbReference type="Gene3D" id="3.40.50.720">
    <property type="entry name" value="NAD(P)-binding Rossmann-like Domain"/>
    <property type="match status" value="1"/>
</dbReference>
<gene>
    <name evidence="4" type="ordered locus">Thit_0178</name>
</gene>
<dbReference type="PANTHER" id="PTHR43249:SF1">
    <property type="entry name" value="D-GLUCOSIDE 3-DEHYDROGENASE"/>
    <property type="match status" value="1"/>
</dbReference>
<sequence length="385" mass="43516">MIKVAIIGTGNISPQHIQGYLQFSDRCKIVALADIYPEKARDKKERFNLEDADVYDDYKKVLERNDVDLVDICTPPYTHAEIAVNALNTGKHVLVEKPMASSLEECDKMIKASEKNNKLLSVVAQNRFTTQFMKLKHVVDSGLAGDIVHAQVDSLWWRGRSYYDLWWRGTWEREGGGCTLNHAIHHIDMLIWLMGMPEEVQAVMSNVAHENAEVEDISIAILKYKNGAVGQITSSVVHHGEEQQIVLQGKKARISAPWKVYASIPSSNGFPAGRDEKLEKELQDFYDKLPDLKYKGHTAQVNDVLNAIEMKQNVLVSGNDGRNALELITAIYESASTKQPVKLPLSERDPFYTVSGIRANVPYFHKKKTFIENFDDENITFGRII</sequence>